<dbReference type="GO" id="GO:0007005">
    <property type="term" value="P:mitochondrion organization"/>
    <property type="evidence" value="ECO:0007669"/>
    <property type="project" value="TreeGrafter"/>
</dbReference>
<evidence type="ECO:0000259" key="2">
    <source>
        <dbReference type="Pfam" id="PF17172"/>
    </source>
</evidence>
<dbReference type="Pfam" id="PF17171">
    <property type="entry name" value="GST_C_6"/>
    <property type="match status" value="1"/>
</dbReference>
<dbReference type="Pfam" id="PF17172">
    <property type="entry name" value="GST_N_4"/>
    <property type="match status" value="1"/>
</dbReference>
<protein>
    <recommendedName>
        <fullName evidence="5">Mitochondrial outer membrane protein</fullName>
    </recommendedName>
</protein>
<reference evidence="3 4" key="1">
    <citation type="submission" date="2017-02" db="EMBL/GenBank/DDBJ databases">
        <title>Genomes of Trichoderma spp. with biocontrol activity.</title>
        <authorList>
            <person name="Gardiner D."/>
            <person name="Kazan K."/>
            <person name="Vos C."/>
            <person name="Harvey P."/>
        </authorList>
    </citation>
    <scope>NUCLEOTIDE SEQUENCE [LARGE SCALE GENOMIC DNA]</scope>
    <source>
        <strain evidence="3 4">A5MH</strain>
    </source>
</reference>
<name>A0A2K0TD39_9HYPO</name>
<dbReference type="AlphaFoldDB" id="A0A2K0TD39"/>
<proteinExistence type="predicted"/>
<dbReference type="InterPro" id="IPR050931">
    <property type="entry name" value="Mito_Protein_Transport_Metaxin"/>
</dbReference>
<dbReference type="Proteomes" id="UP000236546">
    <property type="component" value="Unassembled WGS sequence"/>
</dbReference>
<dbReference type="OrthoDB" id="198787at2759"/>
<dbReference type="PANTHER" id="PTHR12289">
    <property type="entry name" value="METAXIN RELATED"/>
    <property type="match status" value="1"/>
</dbReference>
<evidence type="ECO:0000313" key="4">
    <source>
        <dbReference type="Proteomes" id="UP000236546"/>
    </source>
</evidence>
<feature type="domain" description="Thioredoxin-like fold" evidence="2">
    <location>
        <begin position="70"/>
        <end position="182"/>
    </location>
</feature>
<comment type="caution">
    <text evidence="3">The sequence shown here is derived from an EMBL/GenBank/DDBJ whole genome shotgun (WGS) entry which is preliminary data.</text>
</comment>
<evidence type="ECO:0000259" key="1">
    <source>
        <dbReference type="Pfam" id="PF17171"/>
    </source>
</evidence>
<feature type="domain" description="Metaxin glutathione S-transferase" evidence="1">
    <location>
        <begin position="233"/>
        <end position="299"/>
    </location>
</feature>
<evidence type="ECO:0000313" key="3">
    <source>
        <dbReference type="EMBL" id="PNP43443.1"/>
    </source>
</evidence>
<dbReference type="InterPro" id="IPR033468">
    <property type="entry name" value="Metaxin_GST"/>
</dbReference>
<organism evidence="3 4">
    <name type="scientific">Trichoderma gamsii</name>
    <dbReference type="NCBI Taxonomy" id="398673"/>
    <lineage>
        <taxon>Eukaryota</taxon>
        <taxon>Fungi</taxon>
        <taxon>Dikarya</taxon>
        <taxon>Ascomycota</taxon>
        <taxon>Pezizomycotina</taxon>
        <taxon>Sordariomycetes</taxon>
        <taxon>Hypocreomycetidae</taxon>
        <taxon>Hypocreales</taxon>
        <taxon>Hypocreaceae</taxon>
        <taxon>Trichoderma</taxon>
    </lineage>
</organism>
<accession>A0A2K0TD39</accession>
<dbReference type="PANTHER" id="PTHR12289:SF44">
    <property type="entry name" value="OUTER MEMBRANE PROTEIN (SAM35), PUTATIVE (AFU_ORTHOLOGUE AFUA_1G13180)-RELATED"/>
    <property type="match status" value="1"/>
</dbReference>
<sequence>MAAVTGPNSRPGWFAVPAPVRELFKIFPLTTLPADPLPERSPERTRPRPRLYVFARSEEDARSGRPSFNPQCLKWQTFLRIAGVEVDIVPSTNHASPSGALPFLLPPTIAQPSSSTTEPKPAPALKPTIPLTGSKIERYAKDHSYLMISNDSFSSSRIEAYEALLSQSLRPAWLHTLYLNPLNTSLLKTLYLPPSPILQIPSLHALRNAATAEILKTTRSSIISPDQLLSDATDALRSLSALLSDDEWFFGRPEPGLFDAEVFAYTYLILDPEFGWAGDENSLAKCLAKFGNLVEHRRRLYDRCWPESRGEK</sequence>
<dbReference type="InterPro" id="IPR012336">
    <property type="entry name" value="Thioredoxin-like_fold"/>
</dbReference>
<evidence type="ECO:0008006" key="5">
    <source>
        <dbReference type="Google" id="ProtNLM"/>
    </source>
</evidence>
<gene>
    <name evidence="3" type="ORF">TGAMA5MH_04901</name>
</gene>
<dbReference type="GO" id="GO:0001401">
    <property type="term" value="C:SAM complex"/>
    <property type="evidence" value="ECO:0007669"/>
    <property type="project" value="TreeGrafter"/>
</dbReference>
<dbReference type="EMBL" id="MTYH01000042">
    <property type="protein sequence ID" value="PNP43443.1"/>
    <property type="molecule type" value="Genomic_DNA"/>
</dbReference>
<dbReference type="CDD" id="cd03193">
    <property type="entry name" value="GST_C_Metaxin"/>
    <property type="match status" value="1"/>
</dbReference>